<comment type="caution">
    <text evidence="1">The sequence shown here is derived from an EMBL/GenBank/DDBJ whole genome shotgun (WGS) entry which is preliminary data.</text>
</comment>
<sequence>MKSISNSAPSLEEIRDWVSEKRGILTTSSARVYRESYFGNNIIAQNDSPTPSKIDGRGYVLVELWIMSMVEADNPVSMPGEGLTKIVVNGKEISLARLRVLAGDLLFGEYGSRWPLTKVLDIGGNRIDTSFGSIETPPIPVHVHGGIVADGKVLKPGKSEAYFFPPINIPPYNKNISAKTRIGLKPGVTQEDVKTRLQEFGKNDSMYTLLNEFDILPETSWTVPAGVLHAPGPYITFEIQLAQDDYNLASWRLGERLEDTERSRRYQELVLRGLKDEGEYIEQILDWPLTSGQSLEATYFHKPKLIKSGKWGKRYQIFFDQFYGESWEILPGQTMSLSAKEVPQAGIVWSGEGEMNGNQISRDSHGEFLCIPNTELSLSNTGPLPLLIYTVEPIRENDHS</sequence>
<evidence type="ECO:0000313" key="2">
    <source>
        <dbReference type="Proteomes" id="UP000177659"/>
    </source>
</evidence>
<evidence type="ECO:0000313" key="1">
    <source>
        <dbReference type="EMBL" id="OGG55277.1"/>
    </source>
</evidence>
<dbReference type="Gene3D" id="2.60.120.10">
    <property type="entry name" value="Jelly Rolls"/>
    <property type="match status" value="1"/>
</dbReference>
<name>A0A1F6D1N8_9BACT</name>
<dbReference type="EMBL" id="MFLC01000006">
    <property type="protein sequence ID" value="OGG55277.1"/>
    <property type="molecule type" value="Genomic_DNA"/>
</dbReference>
<proteinExistence type="predicted"/>
<accession>A0A1F6D1N8</accession>
<dbReference type="AlphaFoldDB" id="A0A1F6D1N8"/>
<reference evidence="1 2" key="1">
    <citation type="journal article" date="2016" name="Nat. Commun.">
        <title>Thousands of microbial genomes shed light on interconnected biogeochemical processes in an aquifer system.</title>
        <authorList>
            <person name="Anantharaman K."/>
            <person name="Brown C.T."/>
            <person name="Hug L.A."/>
            <person name="Sharon I."/>
            <person name="Castelle C.J."/>
            <person name="Probst A.J."/>
            <person name="Thomas B.C."/>
            <person name="Singh A."/>
            <person name="Wilkins M.J."/>
            <person name="Karaoz U."/>
            <person name="Brodie E.L."/>
            <person name="Williams K.H."/>
            <person name="Hubbard S.S."/>
            <person name="Banfield J.F."/>
        </authorList>
    </citation>
    <scope>NUCLEOTIDE SEQUENCE [LARGE SCALE GENOMIC DNA]</scope>
</reference>
<dbReference type="Proteomes" id="UP000177659">
    <property type="component" value="Unassembled WGS sequence"/>
</dbReference>
<organism evidence="1 2">
    <name type="scientific">Candidatus Kaiserbacteria bacterium RIFCSPHIGHO2_02_FULL_49_11</name>
    <dbReference type="NCBI Taxonomy" id="1798489"/>
    <lineage>
        <taxon>Bacteria</taxon>
        <taxon>Candidatus Kaiseribacteriota</taxon>
    </lineage>
</organism>
<dbReference type="InterPro" id="IPR011051">
    <property type="entry name" value="RmlC_Cupin_sf"/>
</dbReference>
<gene>
    <name evidence="1" type="ORF">A3D62_00940</name>
</gene>
<dbReference type="InterPro" id="IPR014710">
    <property type="entry name" value="RmlC-like_jellyroll"/>
</dbReference>
<evidence type="ECO:0008006" key="3">
    <source>
        <dbReference type="Google" id="ProtNLM"/>
    </source>
</evidence>
<dbReference type="SUPFAM" id="SSF51182">
    <property type="entry name" value="RmlC-like cupins"/>
    <property type="match status" value="1"/>
</dbReference>
<protein>
    <recommendedName>
        <fullName evidence="3">Mannose-6-phosphate isomerase</fullName>
    </recommendedName>
</protein>